<dbReference type="AlphaFoldDB" id="A0A0P1B570"/>
<proteinExistence type="predicted"/>
<evidence type="ECO:0000313" key="2">
    <source>
        <dbReference type="Proteomes" id="UP000054928"/>
    </source>
</evidence>
<protein>
    <submittedName>
        <fullName evidence="1">Uncharacterized protein</fullName>
    </submittedName>
</protein>
<name>A0A0P1B570_PLAHL</name>
<reference evidence="2" key="1">
    <citation type="submission" date="2014-09" db="EMBL/GenBank/DDBJ databases">
        <authorList>
            <person name="Sharma Rahul"/>
            <person name="Thines Marco"/>
        </authorList>
    </citation>
    <scope>NUCLEOTIDE SEQUENCE [LARGE SCALE GENOMIC DNA]</scope>
</reference>
<dbReference type="GeneID" id="36402308"/>
<dbReference type="EMBL" id="CCYD01003055">
    <property type="protein sequence ID" value="CEG49490.1"/>
    <property type="molecule type" value="Genomic_DNA"/>
</dbReference>
<dbReference type="Proteomes" id="UP000054928">
    <property type="component" value="Unassembled WGS sequence"/>
</dbReference>
<organism evidence="1 2">
    <name type="scientific">Plasmopara halstedii</name>
    <name type="common">Downy mildew of sunflower</name>
    <dbReference type="NCBI Taxonomy" id="4781"/>
    <lineage>
        <taxon>Eukaryota</taxon>
        <taxon>Sar</taxon>
        <taxon>Stramenopiles</taxon>
        <taxon>Oomycota</taxon>
        <taxon>Peronosporomycetes</taxon>
        <taxon>Peronosporales</taxon>
        <taxon>Peronosporaceae</taxon>
        <taxon>Plasmopara</taxon>
    </lineage>
</organism>
<keyword evidence="2" id="KW-1185">Reference proteome</keyword>
<dbReference type="RefSeq" id="XP_024585859.1">
    <property type="nucleotide sequence ID" value="XM_024720685.1"/>
</dbReference>
<sequence length="53" mass="6220">MTRGSDLVDRSPYNQRVLNIEKMQHRLVDCRHSKLLVTLAVRRPIIYMNAVVL</sequence>
<accession>A0A0P1B570</accession>
<evidence type="ECO:0000313" key="1">
    <source>
        <dbReference type="EMBL" id="CEG49490.1"/>
    </source>
</evidence>